<organism evidence="7 8">
    <name type="scientific">Brumicola pallidula DSM 14239 = ACAM 615</name>
    <dbReference type="NCBI Taxonomy" id="1121922"/>
    <lineage>
        <taxon>Bacteria</taxon>
        <taxon>Pseudomonadati</taxon>
        <taxon>Pseudomonadota</taxon>
        <taxon>Gammaproteobacteria</taxon>
        <taxon>Alteromonadales</taxon>
        <taxon>Alteromonadaceae</taxon>
        <taxon>Brumicola</taxon>
    </lineage>
</organism>
<dbReference type="InterPro" id="IPR052378">
    <property type="entry name" value="NosR_regulator"/>
</dbReference>
<dbReference type="AlphaFoldDB" id="K6Z220"/>
<name>K6Z220_9ALTE</name>
<dbReference type="InterPro" id="IPR011399">
    <property type="entry name" value="NosR"/>
</dbReference>
<evidence type="ECO:0000256" key="3">
    <source>
        <dbReference type="ARBA" id="ARBA00023136"/>
    </source>
</evidence>
<dbReference type="OrthoDB" id="9806398at2"/>
<keyword evidence="8" id="KW-1185">Reference proteome</keyword>
<feature type="transmembrane region" description="Helical" evidence="4">
    <location>
        <begin position="483"/>
        <end position="503"/>
    </location>
</feature>
<feature type="transmembrane region" description="Helical" evidence="4">
    <location>
        <begin position="547"/>
        <end position="568"/>
    </location>
</feature>
<feature type="transmembrane region" description="Helical" evidence="4">
    <location>
        <begin position="448"/>
        <end position="476"/>
    </location>
</feature>
<dbReference type="PANTHER" id="PTHR30224">
    <property type="entry name" value="ELECTRON TRANSPORT PROTEIN"/>
    <property type="match status" value="1"/>
</dbReference>
<protein>
    <submittedName>
        <fullName evidence="7">Regulatory protein nosR</fullName>
    </submittedName>
</protein>
<dbReference type="PIRSF" id="PIRSF036354">
    <property type="entry name" value="NosR"/>
    <property type="match status" value="1"/>
</dbReference>
<sequence length="706" mass="79361">MYIKTTYLGLCISILIFFISFTTAAKPGDVTDIPQQIVEIFPTATRIGPPEIDVPVLPVYQLNQLLGYIFETNDFTNFIGFSGDPINILIGIDPKGVMVGLSILEHNEPIFIYGLGGVPLLEFVAQYKNHSIKERYIINSRDRSAPNTTYFDGVTKATVSVLVVNDTIITSALKVARAKLDGFIAPSNMMLKPDYFATLTFAELVDRQLISSWKIARETLLSDTTLPSKVVSAIKAVDQDSEQFVELYIAFISVPIIGKNLLGEAEFGRLQEELKPGEHAIMVLSNGDYSYVSDEFIPQTVPSRLSLTQSGLPTDIRDIDFYSYNKPSFITTMPDYRDIHVLRLKSQSGFELSRAMNVGLGINYNASFIDVKQFIFPYSVNLSSDMFILNPDAIEVAPTPLWIRIWQDRTMIIGITCLYLIGLTVLFIKQTSVVKHPRLTHAIRGASLLFVLFFIGFYAQGQLSVVNIFTLLLAVYDDFKIEVFLLDPVLFILWVFVFISLFIFGRGLYCGWLCPFGALQEFAGMLAKKLRIKQVKIKPQHHKFGQAIKYVILVGLVGTSFVSLNLASKLAEIEPFKTSITLQFVRTWPFVLYAVFLLLLSMKIHKVYCRYLCPLGAGLAIIGRFPILKMLRRRKECGSPCQLCKTKKCEIDAIEKTGEINYSECVQCLECVVTIENPTLCVVDKYKGKRKRPLGKEASIFVSNVE</sequence>
<dbReference type="RefSeq" id="WP_006014096.1">
    <property type="nucleotide sequence ID" value="NZ_AUAV01000008.1"/>
</dbReference>
<feature type="transmembrane region" description="Helical" evidence="4">
    <location>
        <begin position="580"/>
        <end position="600"/>
    </location>
</feature>
<keyword evidence="3 4" id="KW-0472">Membrane</keyword>
<dbReference type="GO" id="GO:0005886">
    <property type="term" value="C:plasma membrane"/>
    <property type="evidence" value="ECO:0007669"/>
    <property type="project" value="UniProtKB-SubCell"/>
</dbReference>
<dbReference type="GO" id="GO:0010181">
    <property type="term" value="F:FMN binding"/>
    <property type="evidence" value="ECO:0007669"/>
    <property type="project" value="InterPro"/>
</dbReference>
<dbReference type="SUPFAM" id="SSF54862">
    <property type="entry name" value="4Fe-4S ferredoxins"/>
    <property type="match status" value="1"/>
</dbReference>
<dbReference type="Pfam" id="PF12801">
    <property type="entry name" value="Fer4_5"/>
    <property type="match status" value="2"/>
</dbReference>
<keyword evidence="2" id="KW-1003">Cell membrane</keyword>
<evidence type="ECO:0000313" key="8">
    <source>
        <dbReference type="Proteomes" id="UP000006251"/>
    </source>
</evidence>
<feature type="chain" id="PRO_5003897955" evidence="5">
    <location>
        <begin position="26"/>
        <end position="706"/>
    </location>
</feature>
<keyword evidence="5" id="KW-0732">Signal</keyword>
<feature type="transmembrane region" description="Helical" evidence="4">
    <location>
        <begin position="410"/>
        <end position="428"/>
    </location>
</feature>
<gene>
    <name evidence="7" type="primary">nosR</name>
    <name evidence="7" type="ORF">GPAL_3408</name>
</gene>
<dbReference type="SMART" id="SM00900">
    <property type="entry name" value="FMN_bind"/>
    <property type="match status" value="1"/>
</dbReference>
<feature type="signal peptide" evidence="5">
    <location>
        <begin position="1"/>
        <end position="25"/>
    </location>
</feature>
<evidence type="ECO:0000256" key="2">
    <source>
        <dbReference type="ARBA" id="ARBA00022475"/>
    </source>
</evidence>
<comment type="caution">
    <text evidence="7">The sequence shown here is derived from an EMBL/GenBank/DDBJ whole genome shotgun (WGS) entry which is preliminary data.</text>
</comment>
<evidence type="ECO:0000259" key="6">
    <source>
        <dbReference type="SMART" id="SM00900"/>
    </source>
</evidence>
<keyword evidence="4" id="KW-0812">Transmembrane</keyword>
<dbReference type="GO" id="GO:0003677">
    <property type="term" value="F:DNA binding"/>
    <property type="evidence" value="ECO:0007669"/>
    <property type="project" value="InterPro"/>
</dbReference>
<comment type="subcellular location">
    <subcellularLocation>
        <location evidence="1">Cell membrane</location>
    </subcellularLocation>
</comment>
<reference evidence="8" key="1">
    <citation type="journal article" date="2014" name="Environ. Microbiol.">
        <title>Comparative genomics of the marine bacterial genus Glaciecola reveals the high degree of genomic diversity and genomic characteristic for cold adaptation.</title>
        <authorList>
            <person name="Qin Q.L."/>
            <person name="Xie B.B."/>
            <person name="Yu Y."/>
            <person name="Shu Y.L."/>
            <person name="Rong J.C."/>
            <person name="Zhang Y.J."/>
            <person name="Zhao D.L."/>
            <person name="Chen X.L."/>
            <person name="Zhang X.Y."/>
            <person name="Chen B."/>
            <person name="Zhou B.C."/>
            <person name="Zhang Y.Z."/>
        </authorList>
    </citation>
    <scope>NUCLEOTIDE SEQUENCE [LARGE SCALE GENOMIC DNA]</scope>
    <source>
        <strain evidence="8">ACAM 615</strain>
    </source>
</reference>
<feature type="domain" description="FMN-binding" evidence="6">
    <location>
        <begin position="80"/>
        <end position="175"/>
    </location>
</feature>
<accession>K6Z220</accession>
<dbReference type="STRING" id="1121922.GCA_000428905_01680"/>
<evidence type="ECO:0000313" key="7">
    <source>
        <dbReference type="EMBL" id="GAC30256.1"/>
    </source>
</evidence>
<evidence type="ECO:0000256" key="1">
    <source>
        <dbReference type="ARBA" id="ARBA00004236"/>
    </source>
</evidence>
<dbReference type="InterPro" id="IPR017896">
    <property type="entry name" value="4Fe4S_Fe-S-bd"/>
</dbReference>
<dbReference type="Proteomes" id="UP000006251">
    <property type="component" value="Unassembled WGS sequence"/>
</dbReference>
<feature type="transmembrane region" description="Helical" evidence="4">
    <location>
        <begin position="607"/>
        <end position="627"/>
    </location>
</feature>
<dbReference type="GO" id="GO:0045893">
    <property type="term" value="P:positive regulation of DNA-templated transcription"/>
    <property type="evidence" value="ECO:0007669"/>
    <property type="project" value="InterPro"/>
</dbReference>
<dbReference type="InterPro" id="IPR007329">
    <property type="entry name" value="FMN-bd"/>
</dbReference>
<dbReference type="EMBL" id="BAEQ01000054">
    <property type="protein sequence ID" value="GAC30256.1"/>
    <property type="molecule type" value="Genomic_DNA"/>
</dbReference>
<keyword evidence="4" id="KW-1133">Transmembrane helix</keyword>
<dbReference type="Pfam" id="PF04205">
    <property type="entry name" value="FMN_bind"/>
    <property type="match status" value="1"/>
</dbReference>
<dbReference type="PANTHER" id="PTHR30224:SF4">
    <property type="entry name" value="ELECTRON TRANSPORT PROTEIN YCCM-RELATED"/>
    <property type="match status" value="1"/>
</dbReference>
<proteinExistence type="predicted"/>
<evidence type="ECO:0000256" key="5">
    <source>
        <dbReference type="SAM" id="SignalP"/>
    </source>
</evidence>
<evidence type="ECO:0000256" key="4">
    <source>
        <dbReference type="SAM" id="Phobius"/>
    </source>
</evidence>